<dbReference type="EMBL" id="BGPR01015134">
    <property type="protein sequence ID" value="GBN68130.1"/>
    <property type="molecule type" value="Genomic_DNA"/>
</dbReference>
<organism evidence="2 4">
    <name type="scientific">Araneus ventricosus</name>
    <name type="common">Orbweaver spider</name>
    <name type="synonym">Epeira ventricosa</name>
    <dbReference type="NCBI Taxonomy" id="182803"/>
    <lineage>
        <taxon>Eukaryota</taxon>
        <taxon>Metazoa</taxon>
        <taxon>Ecdysozoa</taxon>
        <taxon>Arthropoda</taxon>
        <taxon>Chelicerata</taxon>
        <taxon>Arachnida</taxon>
        <taxon>Araneae</taxon>
        <taxon>Araneomorphae</taxon>
        <taxon>Entelegynae</taxon>
        <taxon>Araneoidea</taxon>
        <taxon>Araneidae</taxon>
        <taxon>Araneus</taxon>
    </lineage>
</organism>
<accession>A0A4Y2QY76</accession>
<feature type="region of interest" description="Disordered" evidence="1">
    <location>
        <begin position="1"/>
        <end position="51"/>
    </location>
</feature>
<reference evidence="2 4" key="1">
    <citation type="journal article" date="2019" name="Sci. Rep.">
        <title>Orb-weaving spider Araneus ventricosus genome elucidates the spidroin gene catalogue.</title>
        <authorList>
            <person name="Kono N."/>
            <person name="Nakamura H."/>
            <person name="Ohtoshi R."/>
            <person name="Moran D.A.P."/>
            <person name="Shinohara A."/>
            <person name="Yoshida Y."/>
            <person name="Fujiwara M."/>
            <person name="Mori M."/>
            <person name="Tomita M."/>
            <person name="Arakawa K."/>
        </authorList>
    </citation>
    <scope>NUCLEOTIDE SEQUENCE [LARGE SCALE GENOMIC DNA]</scope>
</reference>
<dbReference type="AlphaFoldDB" id="A0A4Y2QY76"/>
<dbReference type="EMBL" id="BGPR01027080">
    <property type="protein sequence ID" value="GBN97277.1"/>
    <property type="molecule type" value="Genomic_DNA"/>
</dbReference>
<gene>
    <name evidence="3" type="ORF">AVEN_211789_1</name>
    <name evidence="2" type="ORF">AVEN_268705_1</name>
</gene>
<feature type="compositionally biased region" description="Basic and acidic residues" evidence="1">
    <location>
        <begin position="1"/>
        <end position="29"/>
    </location>
</feature>
<evidence type="ECO:0000256" key="1">
    <source>
        <dbReference type="SAM" id="MobiDB-lite"/>
    </source>
</evidence>
<evidence type="ECO:0000313" key="4">
    <source>
        <dbReference type="Proteomes" id="UP000499080"/>
    </source>
</evidence>
<sequence>MSRSLRNESEDPDPQKERQDLSPTKRNESVRLSGFPVWIQPPATDSDSDSPLRIRTYRSASASNFLYGSGLHVPE</sequence>
<keyword evidence="4" id="KW-1185">Reference proteome</keyword>
<name>A0A4Y2QY76_ARAVE</name>
<comment type="caution">
    <text evidence="2">The sequence shown here is derived from an EMBL/GenBank/DDBJ whole genome shotgun (WGS) entry which is preliminary data.</text>
</comment>
<dbReference type="Proteomes" id="UP000499080">
    <property type="component" value="Unassembled WGS sequence"/>
</dbReference>
<proteinExistence type="predicted"/>
<evidence type="ECO:0000313" key="3">
    <source>
        <dbReference type="EMBL" id="GBN97277.1"/>
    </source>
</evidence>
<protein>
    <submittedName>
        <fullName evidence="2">Uncharacterized protein</fullName>
    </submittedName>
</protein>
<evidence type="ECO:0000313" key="2">
    <source>
        <dbReference type="EMBL" id="GBN68130.1"/>
    </source>
</evidence>